<dbReference type="RefSeq" id="WP_190128737.1">
    <property type="nucleotide sequence ID" value="NZ_BNBD01000002.1"/>
</dbReference>
<keyword evidence="4" id="KW-1185">Reference proteome</keyword>
<feature type="region of interest" description="Disordered" evidence="1">
    <location>
        <begin position="105"/>
        <end position="141"/>
    </location>
</feature>
<dbReference type="EMBL" id="BNBD01000002">
    <property type="protein sequence ID" value="GHF35671.1"/>
    <property type="molecule type" value="Genomic_DNA"/>
</dbReference>
<sequence length="331" mass="33980">MSQQQPGPYGVPPQPPQPPQQPPAAPYGSGPAQPNPYAAGPGLPPQQPPQGPYGYGYGQQQPFGPPQPPIPPRGGGKGKAVALAAGAVVLVAAIVGGAFVLVKGGGKDEPRAKGSGSPSASSASGSPSPSASADGGQTYKLTAPDTVAGTYKKDTSANGGGFGSKSLLELRMLGMSNPVSVTGSYVSGAEDKRTQKLLRFSGAYGDSVKSPEVLVDGMFKSMETAVAKETNPEDKPELEGTPQTMTPEGLEAGAVMKCQMTAWKTNAAIAKIRMPLCIWADKSTMGTVFALDASLISQGQDLGLDEAARRTMLLRKDVRVVNDGRSDVRSS</sequence>
<evidence type="ECO:0000313" key="4">
    <source>
        <dbReference type="Proteomes" id="UP000638313"/>
    </source>
</evidence>
<feature type="compositionally biased region" description="Pro residues" evidence="1">
    <location>
        <begin position="63"/>
        <end position="72"/>
    </location>
</feature>
<evidence type="ECO:0000313" key="3">
    <source>
        <dbReference type="EMBL" id="GHF35671.1"/>
    </source>
</evidence>
<feature type="compositionally biased region" description="Pro residues" evidence="1">
    <location>
        <begin position="42"/>
        <end position="51"/>
    </location>
</feature>
<accession>A0A919EBV8</accession>
<feature type="region of interest" description="Disordered" evidence="1">
    <location>
        <begin position="227"/>
        <end position="247"/>
    </location>
</feature>
<gene>
    <name evidence="3" type="ORF">GCM10010218_16290</name>
</gene>
<feature type="region of interest" description="Disordered" evidence="1">
    <location>
        <begin position="1"/>
        <end position="78"/>
    </location>
</feature>
<feature type="compositionally biased region" description="Low complexity" evidence="1">
    <location>
        <begin position="114"/>
        <end position="133"/>
    </location>
</feature>
<dbReference type="SUPFAM" id="SSF81995">
    <property type="entry name" value="beta-sandwich domain of Sec23/24"/>
    <property type="match status" value="1"/>
</dbReference>
<keyword evidence="2" id="KW-0472">Membrane</keyword>
<reference evidence="3" key="2">
    <citation type="submission" date="2020-09" db="EMBL/GenBank/DDBJ databases">
        <authorList>
            <person name="Sun Q."/>
            <person name="Ohkuma M."/>
        </authorList>
    </citation>
    <scope>NUCLEOTIDE SEQUENCE</scope>
    <source>
        <strain evidence="3">JCM 4059</strain>
    </source>
</reference>
<keyword evidence="2" id="KW-0812">Transmembrane</keyword>
<dbReference type="Proteomes" id="UP000638313">
    <property type="component" value="Unassembled WGS sequence"/>
</dbReference>
<evidence type="ECO:0000256" key="1">
    <source>
        <dbReference type="SAM" id="MobiDB-lite"/>
    </source>
</evidence>
<name>A0A919EBV8_9ACTN</name>
<feature type="transmembrane region" description="Helical" evidence="2">
    <location>
        <begin position="80"/>
        <end position="102"/>
    </location>
</feature>
<proteinExistence type="predicted"/>
<comment type="caution">
    <text evidence="3">The sequence shown here is derived from an EMBL/GenBank/DDBJ whole genome shotgun (WGS) entry which is preliminary data.</text>
</comment>
<reference evidence="3" key="1">
    <citation type="journal article" date="2014" name="Int. J. Syst. Evol. Microbiol.">
        <title>Complete genome sequence of Corynebacterium casei LMG S-19264T (=DSM 44701T), isolated from a smear-ripened cheese.</title>
        <authorList>
            <consortium name="US DOE Joint Genome Institute (JGI-PGF)"/>
            <person name="Walter F."/>
            <person name="Albersmeier A."/>
            <person name="Kalinowski J."/>
            <person name="Ruckert C."/>
        </authorList>
    </citation>
    <scope>NUCLEOTIDE SEQUENCE</scope>
    <source>
        <strain evidence="3">JCM 4059</strain>
    </source>
</reference>
<dbReference type="AlphaFoldDB" id="A0A919EBV8"/>
<feature type="compositionally biased region" description="Pro residues" evidence="1">
    <location>
        <begin position="9"/>
        <end position="25"/>
    </location>
</feature>
<organism evidence="3 4">
    <name type="scientific">Streptomyces mashuensis</name>
    <dbReference type="NCBI Taxonomy" id="33904"/>
    <lineage>
        <taxon>Bacteria</taxon>
        <taxon>Bacillati</taxon>
        <taxon>Actinomycetota</taxon>
        <taxon>Actinomycetes</taxon>
        <taxon>Kitasatosporales</taxon>
        <taxon>Streptomycetaceae</taxon>
        <taxon>Streptomyces</taxon>
    </lineage>
</organism>
<protein>
    <submittedName>
        <fullName evidence="3">Uncharacterized protein</fullName>
    </submittedName>
</protein>
<keyword evidence="2" id="KW-1133">Transmembrane helix</keyword>
<evidence type="ECO:0000256" key="2">
    <source>
        <dbReference type="SAM" id="Phobius"/>
    </source>
</evidence>